<dbReference type="OrthoDB" id="9810906at2"/>
<evidence type="ECO:0000256" key="1">
    <source>
        <dbReference type="ARBA" id="ARBA00005662"/>
    </source>
</evidence>
<sequence length="93" mass="11185">MIVFVVHWDSEYQRSYDKFQKEMAGRLNSFDVDIIFGSHPHVIQPIETIEREDEHKTVIAYSLGNFIFNQRYEFLNNRYTEDGIVVYVTYQKN</sequence>
<protein>
    <submittedName>
        <fullName evidence="3">Capsule synthesis protein PGA_cap</fullName>
    </submittedName>
</protein>
<dbReference type="PANTHER" id="PTHR33393">
    <property type="entry name" value="POLYGLUTAMINE SYNTHESIS ACCESSORY PROTEIN RV0574C-RELATED"/>
    <property type="match status" value="1"/>
</dbReference>
<comment type="similarity">
    <text evidence="1">Belongs to the CapA family.</text>
</comment>
<gene>
    <name evidence="3" type="ORF">SAMN03080614_10662</name>
</gene>
<dbReference type="Pfam" id="PF09587">
    <property type="entry name" value="PGA_cap"/>
    <property type="match status" value="1"/>
</dbReference>
<dbReference type="InterPro" id="IPR052169">
    <property type="entry name" value="CW_Biosynth-Accessory"/>
</dbReference>
<evidence type="ECO:0000259" key="2">
    <source>
        <dbReference type="Pfam" id="PF09587"/>
    </source>
</evidence>
<dbReference type="Proteomes" id="UP000243819">
    <property type="component" value="Unassembled WGS sequence"/>
</dbReference>
<feature type="domain" description="Capsule synthesis protein CapA" evidence="2">
    <location>
        <begin position="2"/>
        <end position="70"/>
    </location>
</feature>
<proteinExistence type="inferred from homology"/>
<dbReference type="EMBL" id="FOIF01000066">
    <property type="protein sequence ID" value="SET16756.1"/>
    <property type="molecule type" value="Genomic_DNA"/>
</dbReference>
<dbReference type="InterPro" id="IPR029052">
    <property type="entry name" value="Metallo-depent_PP-like"/>
</dbReference>
<dbReference type="PANTHER" id="PTHR33393:SF12">
    <property type="entry name" value="CAPSULE BIOSYNTHESIS PROTEIN CAPA"/>
    <property type="match status" value="1"/>
</dbReference>
<evidence type="ECO:0000313" key="4">
    <source>
        <dbReference type="Proteomes" id="UP000243819"/>
    </source>
</evidence>
<name>A0A1I0CB45_9FIRM</name>
<dbReference type="SUPFAM" id="SSF56300">
    <property type="entry name" value="Metallo-dependent phosphatases"/>
    <property type="match status" value="1"/>
</dbReference>
<evidence type="ECO:0000313" key="3">
    <source>
        <dbReference type="EMBL" id="SET16756.1"/>
    </source>
</evidence>
<keyword evidence="4" id="KW-1185">Reference proteome</keyword>
<dbReference type="InterPro" id="IPR019079">
    <property type="entry name" value="Capsule_synth_CapA"/>
</dbReference>
<dbReference type="AlphaFoldDB" id="A0A1I0CB45"/>
<reference evidence="4" key="1">
    <citation type="submission" date="2016-10" db="EMBL/GenBank/DDBJ databases">
        <authorList>
            <person name="Varghese N."/>
            <person name="Submissions S."/>
        </authorList>
    </citation>
    <scope>NUCLEOTIDE SEQUENCE [LARGE SCALE GENOMIC DNA]</scope>
    <source>
        <strain evidence="4">DSM 13577</strain>
    </source>
</reference>
<dbReference type="Gene3D" id="3.60.21.10">
    <property type="match status" value="1"/>
</dbReference>
<accession>A0A1I0CB45</accession>
<dbReference type="STRING" id="1120990.SAMN03080614_10662"/>
<organism evidence="3 4">
    <name type="scientific">Anaerobranca gottschalkii DSM 13577</name>
    <dbReference type="NCBI Taxonomy" id="1120990"/>
    <lineage>
        <taxon>Bacteria</taxon>
        <taxon>Bacillati</taxon>
        <taxon>Bacillota</taxon>
        <taxon>Clostridia</taxon>
        <taxon>Eubacteriales</taxon>
        <taxon>Proteinivoracaceae</taxon>
        <taxon>Anaerobranca</taxon>
    </lineage>
</organism>